<evidence type="ECO:0000256" key="1">
    <source>
        <dbReference type="ARBA" id="ARBA00010692"/>
    </source>
</evidence>
<accession>A0A1X9LJL0</accession>
<evidence type="ECO:0000256" key="2">
    <source>
        <dbReference type="PIRNR" id="PIRNR016661"/>
    </source>
</evidence>
<gene>
    <name evidence="3" type="ORF">B5808_08985</name>
</gene>
<dbReference type="GO" id="GO:0005886">
    <property type="term" value="C:plasma membrane"/>
    <property type="evidence" value="ECO:0007669"/>
    <property type="project" value="UniProtKB-SubCell"/>
</dbReference>
<comment type="similarity">
    <text evidence="1 2">Belongs to the BioY family.</text>
</comment>
<keyword evidence="2" id="KW-0813">Transport</keyword>
<organism evidence="3 4">
    <name type="scientific">Cnuibacter physcomitrellae</name>
    <dbReference type="NCBI Taxonomy" id="1619308"/>
    <lineage>
        <taxon>Bacteria</taxon>
        <taxon>Bacillati</taxon>
        <taxon>Actinomycetota</taxon>
        <taxon>Actinomycetes</taxon>
        <taxon>Micrococcales</taxon>
        <taxon>Microbacteriaceae</taxon>
        <taxon>Cnuibacter</taxon>
    </lineage>
</organism>
<dbReference type="GO" id="GO:0015225">
    <property type="term" value="F:biotin transmembrane transporter activity"/>
    <property type="evidence" value="ECO:0007669"/>
    <property type="project" value="UniProtKB-UniRule"/>
</dbReference>
<dbReference type="STRING" id="1619308.B5808_08985"/>
<dbReference type="PIRSF" id="PIRSF016661">
    <property type="entry name" value="BioY"/>
    <property type="match status" value="1"/>
</dbReference>
<dbReference type="RefSeq" id="WP_085019475.1">
    <property type="nucleotide sequence ID" value="NZ_BMHD01000001.1"/>
</dbReference>
<dbReference type="Gene3D" id="1.10.1760.20">
    <property type="match status" value="1"/>
</dbReference>
<comment type="subcellular location">
    <subcellularLocation>
        <location evidence="2">Cell membrane</location>
        <topology evidence="2">Multi-pass membrane protein</topology>
    </subcellularLocation>
</comment>
<sequence length="196" mass="20345">MSTVSLASGRPTIADRLIRRSLATDIVLVAAGAGLTGLLAQWVIPMWPVPFSGQTLAVLLVGASLGAARGAISLALYALLGVIGVPWFSDWSHGPSVVFGPTGGYIVGFIAAAALVGWLAQRQWDRKVVGAVVAFLAGSVTIYAIALPWLAVVTGFDLATTLQRGLYPFIVGDVLKALVAGAALPLSWKLVARAKR</sequence>
<evidence type="ECO:0000313" key="4">
    <source>
        <dbReference type="Proteomes" id="UP000192775"/>
    </source>
</evidence>
<dbReference type="AlphaFoldDB" id="A0A1X9LJL0"/>
<dbReference type="PANTHER" id="PTHR34295:SF1">
    <property type="entry name" value="BIOTIN TRANSPORTER BIOY"/>
    <property type="match status" value="1"/>
</dbReference>
<dbReference type="Pfam" id="PF02632">
    <property type="entry name" value="BioY"/>
    <property type="match status" value="1"/>
</dbReference>
<dbReference type="Proteomes" id="UP000192775">
    <property type="component" value="Chromosome"/>
</dbReference>
<dbReference type="KEGG" id="cphy:B5808_08985"/>
<dbReference type="PANTHER" id="PTHR34295">
    <property type="entry name" value="BIOTIN TRANSPORTER BIOY"/>
    <property type="match status" value="1"/>
</dbReference>
<proteinExistence type="inferred from homology"/>
<keyword evidence="2" id="KW-1003">Cell membrane</keyword>
<keyword evidence="2" id="KW-0472">Membrane</keyword>
<protein>
    <recommendedName>
        <fullName evidence="2">Biotin transporter</fullName>
    </recommendedName>
</protein>
<evidence type="ECO:0000313" key="3">
    <source>
        <dbReference type="EMBL" id="ARJ05337.1"/>
    </source>
</evidence>
<name>A0A1X9LJL0_9MICO</name>
<dbReference type="EMBL" id="CP020715">
    <property type="protein sequence ID" value="ARJ05337.1"/>
    <property type="molecule type" value="Genomic_DNA"/>
</dbReference>
<keyword evidence="4" id="KW-1185">Reference proteome</keyword>
<reference evidence="3 4" key="1">
    <citation type="submission" date="2017-04" db="EMBL/GenBank/DDBJ databases">
        <authorList>
            <person name="Afonso C.L."/>
            <person name="Miller P.J."/>
            <person name="Scott M.A."/>
            <person name="Spackman E."/>
            <person name="Goraichik I."/>
            <person name="Dimitrov K.M."/>
            <person name="Suarez D.L."/>
            <person name="Swayne D.E."/>
        </authorList>
    </citation>
    <scope>NUCLEOTIDE SEQUENCE [LARGE SCALE GENOMIC DNA]</scope>
    <source>
        <strain evidence="4">XA(T)</strain>
    </source>
</reference>
<dbReference type="InterPro" id="IPR003784">
    <property type="entry name" value="BioY"/>
</dbReference>